<evidence type="ECO:0000256" key="4">
    <source>
        <dbReference type="ARBA" id="ARBA00022448"/>
    </source>
</evidence>
<feature type="transmembrane region" description="Helical" evidence="21">
    <location>
        <begin position="204"/>
        <end position="224"/>
    </location>
</feature>
<evidence type="ECO:0000256" key="13">
    <source>
        <dbReference type="ARBA" id="ARBA00023004"/>
    </source>
</evidence>
<evidence type="ECO:0000256" key="15">
    <source>
        <dbReference type="ARBA" id="ARBA00024225"/>
    </source>
</evidence>
<keyword evidence="4" id="KW-0813">Transport</keyword>
<keyword evidence="11 21" id="KW-1133">Transmembrane helix</keyword>
<evidence type="ECO:0000256" key="3">
    <source>
        <dbReference type="ARBA" id="ARBA00011738"/>
    </source>
</evidence>
<evidence type="ECO:0000313" key="24">
    <source>
        <dbReference type="Proteomes" id="UP001178508"/>
    </source>
</evidence>
<dbReference type="PANTHER" id="PTHR10106:SF12">
    <property type="entry name" value="PLASMA MEMBRANE ASCORBATE-DEPENDENT REDUCTASE CYBRD1"/>
    <property type="match status" value="1"/>
</dbReference>
<evidence type="ECO:0000256" key="20">
    <source>
        <dbReference type="ARBA" id="ARBA00049459"/>
    </source>
</evidence>
<keyword evidence="12" id="KW-0560">Oxidoreductase</keyword>
<evidence type="ECO:0000256" key="14">
    <source>
        <dbReference type="ARBA" id="ARBA00023136"/>
    </source>
</evidence>
<dbReference type="GO" id="GO:0140571">
    <property type="term" value="F:transmembrane ascorbate ferrireductase activity"/>
    <property type="evidence" value="ECO:0007669"/>
    <property type="project" value="UniProtKB-EC"/>
</dbReference>
<comment type="catalytic activity">
    <reaction evidence="20">
        <text>Cu(2+)(out) + L-ascorbate(in) = Cu(+)(out) + monodehydro-L-ascorbate radical(in) + H(+)</text>
        <dbReference type="Rhea" id="RHEA:66656"/>
        <dbReference type="ChEBI" id="CHEBI:15378"/>
        <dbReference type="ChEBI" id="CHEBI:29036"/>
        <dbReference type="ChEBI" id="CHEBI:38290"/>
        <dbReference type="ChEBI" id="CHEBI:49552"/>
        <dbReference type="ChEBI" id="CHEBI:59513"/>
    </reaction>
    <physiologicalReaction direction="left-to-right" evidence="20">
        <dbReference type="Rhea" id="RHEA:66657"/>
    </physiologicalReaction>
</comment>
<feature type="domain" description="Cytochrome b561" evidence="22">
    <location>
        <begin position="61"/>
        <end position="266"/>
    </location>
</feature>
<keyword evidence="9" id="KW-1278">Translocase</keyword>
<evidence type="ECO:0000256" key="11">
    <source>
        <dbReference type="ARBA" id="ARBA00022989"/>
    </source>
</evidence>
<dbReference type="InterPro" id="IPR043205">
    <property type="entry name" value="CYB561/CYBRD1-like"/>
</dbReference>
<evidence type="ECO:0000313" key="23">
    <source>
        <dbReference type="EMBL" id="CAJ1072720.1"/>
    </source>
</evidence>
<feature type="transmembrane region" description="Helical" evidence="21">
    <location>
        <begin position="98"/>
        <end position="118"/>
    </location>
</feature>
<evidence type="ECO:0000256" key="19">
    <source>
        <dbReference type="ARBA" id="ARBA00048457"/>
    </source>
</evidence>
<evidence type="ECO:0000256" key="12">
    <source>
        <dbReference type="ARBA" id="ARBA00023002"/>
    </source>
</evidence>
<keyword evidence="10" id="KW-0249">Electron transport</keyword>
<dbReference type="GO" id="GO:0005765">
    <property type="term" value="C:lysosomal membrane"/>
    <property type="evidence" value="ECO:0007669"/>
    <property type="project" value="TreeGrafter"/>
</dbReference>
<proteinExistence type="predicted"/>
<comment type="catalytic activity">
    <reaction evidence="18">
        <text>monodehydro-L-ascorbate radical(out) + L-ascorbate(in) = monodehydro-L-ascorbate radical(in) + L-ascorbate(out)</text>
        <dbReference type="Rhea" id="RHEA:66524"/>
        <dbReference type="ChEBI" id="CHEBI:38290"/>
        <dbReference type="ChEBI" id="CHEBI:59513"/>
    </reaction>
    <physiologicalReaction direction="left-to-right" evidence="18">
        <dbReference type="Rhea" id="RHEA:66525"/>
    </physiologicalReaction>
</comment>
<sequence length="306" mass="33496">MANWISRVAQTCPVHPSLPTPFLQPPLEPDIVVGAATSLSSLAVEAQLLAVMENFGKALAAALTLGFFSMVFVLRWVLRYREGLSWEGGAALFNWHPVLIVSGFIFLTGLAITIYRLPWTGKANYETMKYIHGALHTMAFTYASFAMMAAFGSQSAADFPNMFSLHSWLGLTTFSSFGLLLLVSACIFLLPFTPLSWKTACMPIHGFVGRFLFGSTITVALTGITEKLIFGLSDPKYTDSPSEALFANVMGMLLVGYGAAILWISTRPAWKRTSEFTLPGGVEDKLEFQHTYQLLCDLSASASHHD</sequence>
<comment type="subunit">
    <text evidence="3">Homodimer.</text>
</comment>
<feature type="transmembrane region" description="Helical" evidence="21">
    <location>
        <begin position="58"/>
        <end position="78"/>
    </location>
</feature>
<evidence type="ECO:0000256" key="21">
    <source>
        <dbReference type="SAM" id="Phobius"/>
    </source>
</evidence>
<keyword evidence="8" id="KW-0479">Metal-binding</keyword>
<evidence type="ECO:0000256" key="2">
    <source>
        <dbReference type="ARBA" id="ARBA00004424"/>
    </source>
</evidence>
<keyword evidence="13" id="KW-0408">Iron</keyword>
<gene>
    <name evidence="23" type="ORF">XNOV1_A028725</name>
</gene>
<dbReference type="PANTHER" id="PTHR10106">
    <property type="entry name" value="CYTOCHROME B561-RELATED"/>
    <property type="match status" value="1"/>
</dbReference>
<dbReference type="EC" id="7.2.1.3" evidence="15"/>
<comment type="cofactor">
    <cofactor evidence="1">
        <name>heme b</name>
        <dbReference type="ChEBI" id="CHEBI:60344"/>
    </cofactor>
</comment>
<dbReference type="Gene3D" id="1.20.120.1770">
    <property type="match status" value="1"/>
</dbReference>
<keyword evidence="14 21" id="KW-0472">Membrane</keyword>
<evidence type="ECO:0000256" key="8">
    <source>
        <dbReference type="ARBA" id="ARBA00022723"/>
    </source>
</evidence>
<evidence type="ECO:0000256" key="17">
    <source>
        <dbReference type="ARBA" id="ARBA00031718"/>
    </source>
</evidence>
<feature type="transmembrane region" description="Helical" evidence="21">
    <location>
        <begin position="130"/>
        <end position="151"/>
    </location>
</feature>
<dbReference type="Proteomes" id="UP001178508">
    <property type="component" value="Chromosome 14"/>
</dbReference>
<dbReference type="GO" id="GO:0046872">
    <property type="term" value="F:metal ion binding"/>
    <property type="evidence" value="ECO:0007669"/>
    <property type="project" value="UniProtKB-KW"/>
</dbReference>
<feature type="transmembrane region" description="Helical" evidence="21">
    <location>
        <begin position="244"/>
        <end position="264"/>
    </location>
</feature>
<evidence type="ECO:0000256" key="7">
    <source>
        <dbReference type="ARBA" id="ARBA00022692"/>
    </source>
</evidence>
<evidence type="ECO:0000256" key="6">
    <source>
        <dbReference type="ARBA" id="ARBA00022617"/>
    </source>
</evidence>
<organism evidence="23 24">
    <name type="scientific">Xyrichtys novacula</name>
    <name type="common">Pearly razorfish</name>
    <name type="synonym">Hemipteronotus novacula</name>
    <dbReference type="NCBI Taxonomy" id="13765"/>
    <lineage>
        <taxon>Eukaryota</taxon>
        <taxon>Metazoa</taxon>
        <taxon>Chordata</taxon>
        <taxon>Craniata</taxon>
        <taxon>Vertebrata</taxon>
        <taxon>Euteleostomi</taxon>
        <taxon>Actinopterygii</taxon>
        <taxon>Neopterygii</taxon>
        <taxon>Teleostei</taxon>
        <taxon>Neoteleostei</taxon>
        <taxon>Acanthomorphata</taxon>
        <taxon>Eupercaria</taxon>
        <taxon>Labriformes</taxon>
        <taxon>Labridae</taxon>
        <taxon>Xyrichtys</taxon>
    </lineage>
</organism>
<protein>
    <recommendedName>
        <fullName evidence="16">Plasma membrane ascorbate-dependent reductase CYBRD1</fullName>
        <ecNumber evidence="15">7.2.1.3</ecNumber>
    </recommendedName>
    <alternativeName>
        <fullName evidence="17">Cytochrome b reductase 1</fullName>
    </alternativeName>
</protein>
<keyword evidence="6" id="KW-0349">Heme</keyword>
<evidence type="ECO:0000256" key="1">
    <source>
        <dbReference type="ARBA" id="ARBA00001970"/>
    </source>
</evidence>
<accession>A0AAV1GHL5</accession>
<dbReference type="SMART" id="SM00665">
    <property type="entry name" value="B561"/>
    <property type="match status" value="1"/>
</dbReference>
<dbReference type="Pfam" id="PF03188">
    <property type="entry name" value="Cytochrom_B561"/>
    <property type="match status" value="1"/>
</dbReference>
<keyword evidence="5" id="KW-1003">Cell membrane</keyword>
<evidence type="ECO:0000256" key="5">
    <source>
        <dbReference type="ARBA" id="ARBA00022475"/>
    </source>
</evidence>
<name>A0AAV1GHL5_XYRNO</name>
<comment type="subcellular location">
    <subcellularLocation>
        <location evidence="2">Apical cell membrane</location>
        <topology evidence="2">Multi-pass membrane protein</topology>
    </subcellularLocation>
</comment>
<evidence type="ECO:0000256" key="18">
    <source>
        <dbReference type="ARBA" id="ARBA00047447"/>
    </source>
</evidence>
<keyword evidence="24" id="KW-1185">Reference proteome</keyword>
<dbReference type="PROSITE" id="PS50939">
    <property type="entry name" value="CYTOCHROME_B561"/>
    <property type="match status" value="1"/>
</dbReference>
<comment type="catalytic activity">
    <reaction evidence="19">
        <text>Fe(3+)(out) + L-ascorbate(in) = monodehydro-L-ascorbate radical(in) + Fe(2+)(out) + H(+)</text>
        <dbReference type="Rhea" id="RHEA:30403"/>
        <dbReference type="ChEBI" id="CHEBI:15378"/>
        <dbReference type="ChEBI" id="CHEBI:29033"/>
        <dbReference type="ChEBI" id="CHEBI:29034"/>
        <dbReference type="ChEBI" id="CHEBI:38290"/>
        <dbReference type="ChEBI" id="CHEBI:59513"/>
        <dbReference type="EC" id="7.2.1.3"/>
    </reaction>
    <physiologicalReaction direction="left-to-right" evidence="19">
        <dbReference type="Rhea" id="RHEA:30404"/>
    </physiologicalReaction>
</comment>
<keyword evidence="7 21" id="KW-0812">Transmembrane</keyword>
<dbReference type="InterPro" id="IPR006593">
    <property type="entry name" value="Cyt_b561/ferric_Rdtase_TM"/>
</dbReference>
<feature type="transmembrane region" description="Helical" evidence="21">
    <location>
        <begin position="171"/>
        <end position="192"/>
    </location>
</feature>
<reference evidence="23" key="1">
    <citation type="submission" date="2023-08" db="EMBL/GenBank/DDBJ databases">
        <authorList>
            <person name="Alioto T."/>
            <person name="Alioto T."/>
            <person name="Gomez Garrido J."/>
        </authorList>
    </citation>
    <scope>NUCLEOTIDE SEQUENCE</scope>
</reference>
<dbReference type="AlphaFoldDB" id="A0AAV1GHL5"/>
<evidence type="ECO:0000256" key="16">
    <source>
        <dbReference type="ARBA" id="ARBA00024244"/>
    </source>
</evidence>
<dbReference type="EMBL" id="OY660877">
    <property type="protein sequence ID" value="CAJ1072720.1"/>
    <property type="molecule type" value="Genomic_DNA"/>
</dbReference>
<dbReference type="GO" id="GO:0016324">
    <property type="term" value="C:apical plasma membrane"/>
    <property type="evidence" value="ECO:0007669"/>
    <property type="project" value="UniProtKB-SubCell"/>
</dbReference>
<evidence type="ECO:0000256" key="9">
    <source>
        <dbReference type="ARBA" id="ARBA00022967"/>
    </source>
</evidence>
<evidence type="ECO:0000256" key="10">
    <source>
        <dbReference type="ARBA" id="ARBA00022982"/>
    </source>
</evidence>
<dbReference type="FunFam" id="1.20.120.1770:FF:000001">
    <property type="entry name" value="Cytochrome b reductase 1"/>
    <property type="match status" value="1"/>
</dbReference>
<evidence type="ECO:0000259" key="22">
    <source>
        <dbReference type="PROSITE" id="PS50939"/>
    </source>
</evidence>